<dbReference type="AlphaFoldDB" id="A0A4D6HDN7"/>
<keyword evidence="4" id="KW-1185">Reference proteome</keyword>
<sequence>MSFTFETTVDVRYTDFDTYGHVNNAVYATFLEEARVDYLTHVVGEHADITGSGEGLGIVLATLELDFQDSLGPSDSVTVAVRVPQLGTSSFLLEYEVREDGAVLATGETTVVVFDRASRESRPIPDSWRENISEFEQL</sequence>
<organism evidence="3 4">
    <name type="scientific">Halapricum salinum</name>
    <dbReference type="NCBI Taxonomy" id="1457250"/>
    <lineage>
        <taxon>Archaea</taxon>
        <taxon>Methanobacteriati</taxon>
        <taxon>Methanobacteriota</taxon>
        <taxon>Stenosarchaea group</taxon>
        <taxon>Halobacteria</taxon>
        <taxon>Halobacteriales</taxon>
        <taxon>Haloarculaceae</taxon>
        <taxon>Halapricum</taxon>
    </lineage>
</organism>
<dbReference type="Proteomes" id="UP000296706">
    <property type="component" value="Chromosome"/>
</dbReference>
<evidence type="ECO:0000313" key="4">
    <source>
        <dbReference type="Proteomes" id="UP000296706"/>
    </source>
</evidence>
<dbReference type="GeneID" id="39847783"/>
<accession>A0A4D6HDN7</accession>
<dbReference type="SUPFAM" id="SSF54637">
    <property type="entry name" value="Thioesterase/thiol ester dehydrase-isomerase"/>
    <property type="match status" value="1"/>
</dbReference>
<dbReference type="CDD" id="cd00586">
    <property type="entry name" value="4HBT"/>
    <property type="match status" value="1"/>
</dbReference>
<dbReference type="InterPro" id="IPR029069">
    <property type="entry name" value="HotDog_dom_sf"/>
</dbReference>
<dbReference type="OrthoDB" id="56956at2157"/>
<reference evidence="3 4" key="1">
    <citation type="journal article" date="2019" name="Nat. Commun.">
        <title>A new type of DNA phosphorothioation-based antiviral system in archaea.</title>
        <authorList>
            <person name="Xiong L."/>
            <person name="Liu S."/>
            <person name="Chen S."/>
            <person name="Xiao Y."/>
            <person name="Zhu B."/>
            <person name="Gao Y."/>
            <person name="Zhang Y."/>
            <person name="Chen B."/>
            <person name="Luo J."/>
            <person name="Deng Z."/>
            <person name="Chen X."/>
            <person name="Wang L."/>
            <person name="Chen S."/>
        </authorList>
    </citation>
    <scope>NUCLEOTIDE SEQUENCE [LARGE SCALE GENOMIC DNA]</scope>
    <source>
        <strain evidence="3 4">CBA1105</strain>
    </source>
</reference>
<evidence type="ECO:0000313" key="3">
    <source>
        <dbReference type="EMBL" id="QCC51172.1"/>
    </source>
</evidence>
<dbReference type="Pfam" id="PF13279">
    <property type="entry name" value="4HBT_2"/>
    <property type="match status" value="1"/>
</dbReference>
<dbReference type="RefSeq" id="WP_049995214.1">
    <property type="nucleotide sequence ID" value="NZ_CP031310.1"/>
</dbReference>
<dbReference type="KEGG" id="hsn:DV733_07920"/>
<dbReference type="InterPro" id="IPR050563">
    <property type="entry name" value="4-hydroxybenzoyl-CoA_TE"/>
</dbReference>
<gene>
    <name evidence="3" type="ORF">DV733_07920</name>
</gene>
<comment type="similarity">
    <text evidence="1">Belongs to the 4-hydroxybenzoyl-CoA thioesterase family.</text>
</comment>
<name>A0A4D6HDN7_9EURY</name>
<protein>
    <submittedName>
        <fullName evidence="3">Acyl-CoA thioesterase</fullName>
    </submittedName>
</protein>
<dbReference type="PANTHER" id="PTHR31793:SF27">
    <property type="entry name" value="NOVEL THIOESTERASE SUPERFAMILY DOMAIN AND SAPOSIN A-TYPE DOMAIN CONTAINING PROTEIN (0610012H03RIK)"/>
    <property type="match status" value="1"/>
</dbReference>
<dbReference type="GO" id="GO:0047617">
    <property type="term" value="F:fatty acyl-CoA hydrolase activity"/>
    <property type="evidence" value="ECO:0007669"/>
    <property type="project" value="TreeGrafter"/>
</dbReference>
<dbReference type="PANTHER" id="PTHR31793">
    <property type="entry name" value="4-HYDROXYBENZOYL-COA THIOESTERASE FAMILY MEMBER"/>
    <property type="match status" value="1"/>
</dbReference>
<evidence type="ECO:0000256" key="1">
    <source>
        <dbReference type="ARBA" id="ARBA00005953"/>
    </source>
</evidence>
<dbReference type="Gene3D" id="3.10.129.10">
    <property type="entry name" value="Hotdog Thioesterase"/>
    <property type="match status" value="1"/>
</dbReference>
<dbReference type="EMBL" id="CP031310">
    <property type="protein sequence ID" value="QCC51172.1"/>
    <property type="molecule type" value="Genomic_DNA"/>
</dbReference>
<evidence type="ECO:0000256" key="2">
    <source>
        <dbReference type="ARBA" id="ARBA00022801"/>
    </source>
</evidence>
<keyword evidence="2" id="KW-0378">Hydrolase</keyword>
<proteinExistence type="inferred from homology"/>
<dbReference type="STRING" id="1457250.GCA_000755225_01322"/>